<evidence type="ECO:0000313" key="2">
    <source>
        <dbReference type="EMBL" id="MDN4163092.1"/>
    </source>
</evidence>
<reference evidence="2" key="1">
    <citation type="submission" date="2023-06" db="EMBL/GenBank/DDBJ databases">
        <title>Draft genome sequence of Nocardioides sp. SOB72.</title>
        <authorList>
            <person name="Zhang G."/>
        </authorList>
    </citation>
    <scope>NUCLEOTIDE SEQUENCE</scope>
    <source>
        <strain evidence="2">SOB72</strain>
    </source>
</reference>
<keyword evidence="1" id="KW-1133">Transmembrane helix</keyword>
<protein>
    <submittedName>
        <fullName evidence="2">Uncharacterized protein</fullName>
    </submittedName>
</protein>
<name>A0ABT8EY23_9ACTN</name>
<feature type="transmembrane region" description="Helical" evidence="1">
    <location>
        <begin position="49"/>
        <end position="73"/>
    </location>
</feature>
<gene>
    <name evidence="2" type="ORF">QWY29_17110</name>
</gene>
<keyword evidence="1" id="KW-0812">Transmembrane</keyword>
<accession>A0ABT8EY23</accession>
<organism evidence="2 3">
    <name type="scientific">Nocardioides abyssi</name>
    <dbReference type="NCBI Taxonomy" id="3058370"/>
    <lineage>
        <taxon>Bacteria</taxon>
        <taxon>Bacillati</taxon>
        <taxon>Actinomycetota</taxon>
        <taxon>Actinomycetes</taxon>
        <taxon>Propionibacteriales</taxon>
        <taxon>Nocardioidaceae</taxon>
        <taxon>Nocardioides</taxon>
    </lineage>
</organism>
<sequence>MPPGPLRAVGWLVAVVVAVLWAFSAGVEWSDARHCGPQATDCDLGALDGILWAAVALLGVLLVMACVELWLLVRRRRAVPGVDVAGRG</sequence>
<evidence type="ECO:0000313" key="3">
    <source>
        <dbReference type="Proteomes" id="UP001168537"/>
    </source>
</evidence>
<keyword evidence="1" id="KW-0472">Membrane</keyword>
<comment type="caution">
    <text evidence="2">The sequence shown here is derived from an EMBL/GenBank/DDBJ whole genome shotgun (WGS) entry which is preliminary data.</text>
</comment>
<keyword evidence="3" id="KW-1185">Reference proteome</keyword>
<dbReference type="Proteomes" id="UP001168537">
    <property type="component" value="Unassembled WGS sequence"/>
</dbReference>
<dbReference type="EMBL" id="JAUHJR010000009">
    <property type="protein sequence ID" value="MDN4163092.1"/>
    <property type="molecule type" value="Genomic_DNA"/>
</dbReference>
<proteinExistence type="predicted"/>
<evidence type="ECO:0000256" key="1">
    <source>
        <dbReference type="SAM" id="Phobius"/>
    </source>
</evidence>
<dbReference type="RefSeq" id="WP_300962307.1">
    <property type="nucleotide sequence ID" value="NZ_JAUHJR010000009.1"/>
</dbReference>